<dbReference type="PRINTS" id="PR00320">
    <property type="entry name" value="GPROTEINBRPT"/>
</dbReference>
<dbReference type="RefSeq" id="XP_056517656.1">
    <property type="nucleotide sequence ID" value="XM_056669857.1"/>
</dbReference>
<dbReference type="InterPro" id="IPR052234">
    <property type="entry name" value="U5_snRNP_Component"/>
</dbReference>
<feature type="repeat" description="WD" evidence="5">
    <location>
        <begin position="159"/>
        <end position="191"/>
    </location>
</feature>
<keyword evidence="1 5" id="KW-0853">WD repeat</keyword>
<dbReference type="PROSITE" id="PS00678">
    <property type="entry name" value="WD_REPEATS_1"/>
    <property type="match status" value="3"/>
</dbReference>
<evidence type="ECO:0000313" key="8">
    <source>
        <dbReference type="Proteomes" id="UP001149079"/>
    </source>
</evidence>
<feature type="region of interest" description="Disordered" evidence="6">
    <location>
        <begin position="12"/>
        <end position="34"/>
    </location>
</feature>
<dbReference type="EMBL" id="JAPQKL010000007">
    <property type="protein sequence ID" value="KAJ5121152.1"/>
    <property type="molecule type" value="Genomic_DNA"/>
</dbReference>
<reference evidence="7" key="1">
    <citation type="submission" date="2022-11" db="EMBL/GenBank/DDBJ databases">
        <authorList>
            <person name="Petersen C."/>
        </authorList>
    </citation>
    <scope>NUCLEOTIDE SEQUENCE</scope>
    <source>
        <strain evidence="7">IBT 22155</strain>
    </source>
</reference>
<dbReference type="PANTHER" id="PTHR44006">
    <property type="entry name" value="U5 SMALL NUCLEAR RIBONUCLEOPROTEIN 40 KDA PROTEIN"/>
    <property type="match status" value="1"/>
</dbReference>
<gene>
    <name evidence="7" type="ORF">N7515_009113</name>
</gene>
<dbReference type="GO" id="GO:0003723">
    <property type="term" value="F:RNA binding"/>
    <property type="evidence" value="ECO:0007669"/>
    <property type="project" value="TreeGrafter"/>
</dbReference>
<keyword evidence="2" id="KW-0507">mRNA processing</keyword>
<dbReference type="PANTHER" id="PTHR44006:SF1">
    <property type="entry name" value="U5 SMALL NUCLEAR RIBONUCLEOPROTEIN 40 KDA PROTEIN"/>
    <property type="match status" value="1"/>
</dbReference>
<feature type="repeat" description="WD" evidence="5">
    <location>
        <begin position="328"/>
        <end position="362"/>
    </location>
</feature>
<dbReference type="InterPro" id="IPR036322">
    <property type="entry name" value="WD40_repeat_dom_sf"/>
</dbReference>
<dbReference type="InterPro" id="IPR015943">
    <property type="entry name" value="WD40/YVTN_repeat-like_dom_sf"/>
</dbReference>
<feature type="repeat" description="WD" evidence="5">
    <location>
        <begin position="202"/>
        <end position="243"/>
    </location>
</feature>
<dbReference type="PROSITE" id="PS50082">
    <property type="entry name" value="WD_REPEATS_2"/>
    <property type="match status" value="6"/>
</dbReference>
<evidence type="ECO:0000256" key="3">
    <source>
        <dbReference type="ARBA" id="ARBA00022737"/>
    </source>
</evidence>
<dbReference type="OrthoDB" id="1068471at2759"/>
<keyword evidence="3" id="KW-0677">Repeat</keyword>
<dbReference type="Pfam" id="PF00400">
    <property type="entry name" value="WD40"/>
    <property type="match status" value="7"/>
</dbReference>
<dbReference type="CDD" id="cd00200">
    <property type="entry name" value="WD40"/>
    <property type="match status" value="1"/>
</dbReference>
<feature type="repeat" description="WD" evidence="5">
    <location>
        <begin position="389"/>
        <end position="419"/>
    </location>
</feature>
<reference evidence="7" key="2">
    <citation type="journal article" date="2023" name="IMA Fungus">
        <title>Comparative genomic study of the Penicillium genus elucidates a diverse pangenome and 15 lateral gene transfer events.</title>
        <authorList>
            <person name="Petersen C."/>
            <person name="Sorensen T."/>
            <person name="Nielsen M.R."/>
            <person name="Sondergaard T.E."/>
            <person name="Sorensen J.L."/>
            <person name="Fitzpatrick D.A."/>
            <person name="Frisvad J.C."/>
            <person name="Nielsen K.L."/>
        </authorList>
    </citation>
    <scope>NUCLEOTIDE SEQUENCE</scope>
    <source>
        <strain evidence="7">IBT 22155</strain>
    </source>
</reference>
<evidence type="ECO:0000256" key="5">
    <source>
        <dbReference type="PROSITE-ProRule" id="PRU00221"/>
    </source>
</evidence>
<name>A0A9W9GJZ8_9EURO</name>
<evidence type="ECO:0000256" key="1">
    <source>
        <dbReference type="ARBA" id="ARBA00022574"/>
    </source>
</evidence>
<evidence type="ECO:0000256" key="4">
    <source>
        <dbReference type="ARBA" id="ARBA00023187"/>
    </source>
</evidence>
<accession>A0A9W9GJZ8</accession>
<evidence type="ECO:0000256" key="2">
    <source>
        <dbReference type="ARBA" id="ARBA00022664"/>
    </source>
</evidence>
<keyword evidence="8" id="KW-1185">Reference proteome</keyword>
<sequence length="473" mass="51927">MWGEGLDSFLPGNIQDQGSHGPSGSPYIVRSPPRESRWDYRSSRSFSTGTFALHYVCYKSQLLTSQLLYPLRLTAALLVTMSGEKRPAPEAFGTSQQLVVKRNKAVEPAGTELVKGSSQNGALIQSVPRTSGLDAPIMELTGEILSPTCQFTRANRRDLPGHSGEVFAVRFDPTAQHIASGSMDRSILLWNTYGQCENYGQLTGHRGAVLDLQWSRDSRALFSASADMTLGSWDVETGERVRRHVGHEEIINCLDISKRGQELLVSGSDDGCVGIWDPRQKDALDYLQTELPITAVALSEAGNEIYSGGIDNTIHAWDIRKKAIVYSMTGHTDTITSLQISPDSQTLLSNSHDSTVRTWDIRPFAPTNRQVKTYDGAPVGLEKNLIRASWDPKGERIAAGSGDQTVVVWDAKTGKLLYKLPGHKGTVNDVRFSPNDEPISEYIPRLYAKAVSDILTVVSCSSDRNMMLGELGR</sequence>
<feature type="repeat" description="WD" evidence="5">
    <location>
        <begin position="244"/>
        <end position="286"/>
    </location>
</feature>
<proteinExistence type="predicted"/>
<protein>
    <submittedName>
        <fullName evidence="7">Uncharacterized protein</fullName>
    </submittedName>
</protein>
<dbReference type="InterPro" id="IPR019775">
    <property type="entry name" value="WD40_repeat_CS"/>
</dbReference>
<dbReference type="AlphaFoldDB" id="A0A9W9GJZ8"/>
<dbReference type="Proteomes" id="UP001149079">
    <property type="component" value="Unassembled WGS sequence"/>
</dbReference>
<organism evidence="7 8">
    <name type="scientific">Penicillium bovifimosum</name>
    <dbReference type="NCBI Taxonomy" id="126998"/>
    <lineage>
        <taxon>Eukaryota</taxon>
        <taxon>Fungi</taxon>
        <taxon>Dikarya</taxon>
        <taxon>Ascomycota</taxon>
        <taxon>Pezizomycotina</taxon>
        <taxon>Eurotiomycetes</taxon>
        <taxon>Eurotiomycetidae</taxon>
        <taxon>Eurotiales</taxon>
        <taxon>Aspergillaceae</taxon>
        <taxon>Penicillium</taxon>
    </lineage>
</organism>
<feature type="repeat" description="WD" evidence="5">
    <location>
        <begin position="293"/>
        <end position="327"/>
    </location>
</feature>
<evidence type="ECO:0000313" key="7">
    <source>
        <dbReference type="EMBL" id="KAJ5121152.1"/>
    </source>
</evidence>
<dbReference type="InterPro" id="IPR020472">
    <property type="entry name" value="WD40_PAC1"/>
</dbReference>
<dbReference type="SUPFAM" id="SSF50978">
    <property type="entry name" value="WD40 repeat-like"/>
    <property type="match status" value="1"/>
</dbReference>
<comment type="caution">
    <text evidence="7">The sequence shown here is derived from an EMBL/GenBank/DDBJ whole genome shotgun (WGS) entry which is preliminary data.</text>
</comment>
<dbReference type="GO" id="GO:0008380">
    <property type="term" value="P:RNA splicing"/>
    <property type="evidence" value="ECO:0007669"/>
    <property type="project" value="UniProtKB-KW"/>
</dbReference>
<dbReference type="GO" id="GO:0006397">
    <property type="term" value="P:mRNA processing"/>
    <property type="evidence" value="ECO:0007669"/>
    <property type="project" value="UniProtKB-KW"/>
</dbReference>
<dbReference type="SMART" id="SM00320">
    <property type="entry name" value="WD40"/>
    <property type="match status" value="7"/>
</dbReference>
<dbReference type="GO" id="GO:0071013">
    <property type="term" value="C:catalytic step 2 spliceosome"/>
    <property type="evidence" value="ECO:0007669"/>
    <property type="project" value="TreeGrafter"/>
</dbReference>
<keyword evidence="4" id="KW-0508">mRNA splicing</keyword>
<dbReference type="GeneID" id="81409027"/>
<dbReference type="InterPro" id="IPR001680">
    <property type="entry name" value="WD40_rpt"/>
</dbReference>
<dbReference type="Gene3D" id="2.130.10.10">
    <property type="entry name" value="YVTN repeat-like/Quinoprotein amine dehydrogenase"/>
    <property type="match status" value="1"/>
</dbReference>
<evidence type="ECO:0000256" key="6">
    <source>
        <dbReference type="SAM" id="MobiDB-lite"/>
    </source>
</evidence>
<dbReference type="PROSITE" id="PS50294">
    <property type="entry name" value="WD_REPEATS_REGION"/>
    <property type="match status" value="4"/>
</dbReference>